<proteinExistence type="predicted"/>
<gene>
    <name evidence="1" type="ORF">A11Q_216</name>
</gene>
<name>M4V8U2_9BACT</name>
<dbReference type="Proteomes" id="UP000012040">
    <property type="component" value="Chromosome"/>
</dbReference>
<dbReference type="RefSeq" id="WP_015468926.1">
    <property type="nucleotide sequence ID" value="NC_020813.1"/>
</dbReference>
<protein>
    <submittedName>
        <fullName evidence="1">Uncharacterized protein</fullName>
    </submittedName>
</protein>
<sequence length="60" mass="6875">MKKVQEQKKLEVQTEFVFMKPLKVSKTKNGNLLVYVNHTTGISLHPNFVKAVMDSRKKAS</sequence>
<dbReference type="EMBL" id="CP003537">
    <property type="protein sequence ID" value="AGH94436.1"/>
    <property type="molecule type" value="Genomic_DNA"/>
</dbReference>
<evidence type="ECO:0000313" key="1">
    <source>
        <dbReference type="EMBL" id="AGH94436.1"/>
    </source>
</evidence>
<organism evidence="1 2">
    <name type="scientific">Pseudobdellovibrio exovorus JSS</name>
    <dbReference type="NCBI Taxonomy" id="1184267"/>
    <lineage>
        <taxon>Bacteria</taxon>
        <taxon>Pseudomonadati</taxon>
        <taxon>Bdellovibrionota</taxon>
        <taxon>Bdellovibrionia</taxon>
        <taxon>Bdellovibrionales</taxon>
        <taxon>Pseudobdellovibrionaceae</taxon>
        <taxon>Pseudobdellovibrio</taxon>
    </lineage>
</organism>
<evidence type="ECO:0000313" key="2">
    <source>
        <dbReference type="Proteomes" id="UP000012040"/>
    </source>
</evidence>
<dbReference type="HOGENOM" id="CLU_2931974_0_0_7"/>
<accession>M4V8U2</accession>
<keyword evidence="2" id="KW-1185">Reference proteome</keyword>
<dbReference type="PATRIC" id="fig|1184267.3.peg.216"/>
<reference evidence="1 2" key="1">
    <citation type="journal article" date="2013" name="ISME J.">
        <title>By their genes ye shall know them: genomic signatures of predatory bacteria.</title>
        <authorList>
            <person name="Pasternak Z."/>
            <person name="Pietrokovski S."/>
            <person name="Rotem O."/>
            <person name="Gophna U."/>
            <person name="Lurie-Weinberger M.N."/>
            <person name="Jurkevitch E."/>
        </authorList>
    </citation>
    <scope>NUCLEOTIDE SEQUENCE [LARGE SCALE GENOMIC DNA]</scope>
    <source>
        <strain evidence="1 2">JSS</strain>
    </source>
</reference>
<dbReference type="AlphaFoldDB" id="M4V8U2"/>
<dbReference type="KEGG" id="bex:A11Q_216"/>